<sequence>MGNCQAIDKATLVIQHQSGKIERFYSSVSATHVMKTNPGHYVALVVSTTLCATTTTTKLTDKSSNNNNKNVNNNNNNQIRVTCIKLLKPTDMLLLGHVYRLVTTQEVMKGLRERKHTKKKNKSESAQKLGCVRKKNRLEMEKAARMFDPEDIQGTEPKIHGPRTTISSNNNNGGGASATAKTRFWQPSLQSISEVAS</sequence>
<keyword evidence="3" id="KW-1185">Reference proteome</keyword>
<dbReference type="OrthoDB" id="747498at2759"/>
<dbReference type="EMBL" id="SDMP01000005">
    <property type="protein sequence ID" value="RYR56702.1"/>
    <property type="molecule type" value="Genomic_DNA"/>
</dbReference>
<proteinExistence type="predicted"/>
<gene>
    <name evidence="2" type="ORF">Ahy_A05g022390</name>
</gene>
<organism evidence="2 3">
    <name type="scientific">Arachis hypogaea</name>
    <name type="common">Peanut</name>
    <dbReference type="NCBI Taxonomy" id="3818"/>
    <lineage>
        <taxon>Eukaryota</taxon>
        <taxon>Viridiplantae</taxon>
        <taxon>Streptophyta</taxon>
        <taxon>Embryophyta</taxon>
        <taxon>Tracheophyta</taxon>
        <taxon>Spermatophyta</taxon>
        <taxon>Magnoliopsida</taxon>
        <taxon>eudicotyledons</taxon>
        <taxon>Gunneridae</taxon>
        <taxon>Pentapetalae</taxon>
        <taxon>rosids</taxon>
        <taxon>fabids</taxon>
        <taxon>Fabales</taxon>
        <taxon>Fabaceae</taxon>
        <taxon>Papilionoideae</taxon>
        <taxon>50 kb inversion clade</taxon>
        <taxon>dalbergioids sensu lato</taxon>
        <taxon>Dalbergieae</taxon>
        <taxon>Pterocarpus clade</taxon>
        <taxon>Arachis</taxon>
    </lineage>
</organism>
<feature type="compositionally biased region" description="Basic residues" evidence="1">
    <location>
        <begin position="112"/>
        <end position="121"/>
    </location>
</feature>
<accession>A0A445D0L1</accession>
<feature type="region of interest" description="Disordered" evidence="1">
    <location>
        <begin position="147"/>
        <end position="197"/>
    </location>
</feature>
<evidence type="ECO:0000256" key="1">
    <source>
        <dbReference type="SAM" id="MobiDB-lite"/>
    </source>
</evidence>
<protein>
    <submittedName>
        <fullName evidence="2">Uncharacterized protein</fullName>
    </submittedName>
</protein>
<name>A0A445D0L1_ARAHY</name>
<dbReference type="STRING" id="3818.A0A445D0L1"/>
<evidence type="ECO:0000313" key="2">
    <source>
        <dbReference type="EMBL" id="RYR56702.1"/>
    </source>
</evidence>
<dbReference type="Proteomes" id="UP000289738">
    <property type="component" value="Chromosome A05"/>
</dbReference>
<evidence type="ECO:0000313" key="3">
    <source>
        <dbReference type="Proteomes" id="UP000289738"/>
    </source>
</evidence>
<dbReference type="InterPro" id="IPR025322">
    <property type="entry name" value="PADRE_dom"/>
</dbReference>
<comment type="caution">
    <text evidence="2">The sequence shown here is derived from an EMBL/GenBank/DDBJ whole genome shotgun (WGS) entry which is preliminary data.</text>
</comment>
<dbReference type="Pfam" id="PF14009">
    <property type="entry name" value="PADRE"/>
    <property type="match status" value="1"/>
</dbReference>
<reference evidence="2 3" key="1">
    <citation type="submission" date="2019-01" db="EMBL/GenBank/DDBJ databases">
        <title>Sequencing of cultivated peanut Arachis hypogaea provides insights into genome evolution and oil improvement.</title>
        <authorList>
            <person name="Chen X."/>
        </authorList>
    </citation>
    <scope>NUCLEOTIDE SEQUENCE [LARGE SCALE GENOMIC DNA]</scope>
    <source>
        <strain evidence="3">cv. Fuhuasheng</strain>
        <tissue evidence="2">Leaves</tissue>
    </source>
</reference>
<dbReference type="Gramene" id="arahy.Tifrunner.gnm2.ann2.Ah05g401100.1">
    <property type="protein sequence ID" value="arahy.Tifrunner.gnm2.ann2.Ah05g401100.1-CDS"/>
    <property type="gene ID" value="arahy.Tifrunner.gnm2.ann2.Ah05g401100"/>
</dbReference>
<dbReference type="PANTHER" id="PTHR33413">
    <property type="entry name" value="EXPRESSED PROTEIN"/>
    <property type="match status" value="1"/>
</dbReference>
<dbReference type="AlphaFoldDB" id="A0A445D0L1"/>
<feature type="region of interest" description="Disordered" evidence="1">
    <location>
        <begin position="112"/>
        <end position="131"/>
    </location>
</feature>
<dbReference type="PANTHER" id="PTHR33413:SF33">
    <property type="entry name" value="MEDIATOR OF RNA POLYMERASE II TRANSCRIPTION SUBUNIT 29"/>
    <property type="match status" value="1"/>
</dbReference>
<feature type="compositionally biased region" description="Polar residues" evidence="1">
    <location>
        <begin position="185"/>
        <end position="197"/>
    </location>
</feature>